<dbReference type="InterPro" id="IPR025307">
    <property type="entry name" value="FIIND_dom"/>
</dbReference>
<dbReference type="SUPFAM" id="SSF47986">
    <property type="entry name" value="DEATH domain"/>
    <property type="match status" value="1"/>
</dbReference>
<dbReference type="Proteomes" id="UP001219934">
    <property type="component" value="Unassembled WGS sequence"/>
</dbReference>
<dbReference type="AlphaFoldDB" id="A0AAD6A6G4"/>
<dbReference type="SMART" id="SM00114">
    <property type="entry name" value="CARD"/>
    <property type="match status" value="1"/>
</dbReference>
<keyword evidence="9" id="KW-1185">Reference proteome</keyword>
<dbReference type="GO" id="GO:0005829">
    <property type="term" value="C:cytosol"/>
    <property type="evidence" value="ECO:0007669"/>
    <property type="project" value="UniProtKB-SubCell"/>
</dbReference>
<dbReference type="PANTHER" id="PTHR46985:SF2">
    <property type="entry name" value="APOPTOSIS-ASSOCIATED SPECK-LIKE PROTEIN CONTAINING A CARD"/>
    <property type="match status" value="1"/>
</dbReference>
<evidence type="ECO:0000256" key="5">
    <source>
        <dbReference type="ARBA" id="ARBA00023198"/>
    </source>
</evidence>
<reference evidence="8" key="1">
    <citation type="submission" date="2022-11" db="EMBL/GenBank/DDBJ databases">
        <title>Chromosome-level genome of Pogonophryne albipinna.</title>
        <authorList>
            <person name="Jo E."/>
        </authorList>
    </citation>
    <scope>NUCLEOTIDE SEQUENCE</scope>
    <source>
        <strain evidence="8">SGF0006</strain>
        <tissue evidence="8">Muscle</tissue>
    </source>
</reference>
<dbReference type="Gene3D" id="1.10.533.10">
    <property type="entry name" value="Death Domain, Fas"/>
    <property type="match status" value="1"/>
</dbReference>
<dbReference type="Pfam" id="PF13553">
    <property type="entry name" value="FIIND"/>
    <property type="match status" value="1"/>
</dbReference>
<keyword evidence="5" id="KW-0395">Inflammatory response</keyword>
<evidence type="ECO:0000256" key="4">
    <source>
        <dbReference type="ARBA" id="ARBA00022859"/>
    </source>
</evidence>
<evidence type="ECO:0000259" key="7">
    <source>
        <dbReference type="PROSITE" id="PS51830"/>
    </source>
</evidence>
<keyword evidence="3" id="KW-0399">Innate immunity</keyword>
<evidence type="ECO:0000313" key="8">
    <source>
        <dbReference type="EMBL" id="KAJ4919281.1"/>
    </source>
</evidence>
<evidence type="ECO:0000256" key="3">
    <source>
        <dbReference type="ARBA" id="ARBA00022588"/>
    </source>
</evidence>
<dbReference type="GO" id="GO:0045087">
    <property type="term" value="P:innate immune response"/>
    <property type="evidence" value="ECO:0007669"/>
    <property type="project" value="UniProtKB-KW"/>
</dbReference>
<dbReference type="Pfam" id="PF23679">
    <property type="entry name" value="UPA-FIIND"/>
    <property type="match status" value="1"/>
</dbReference>
<keyword evidence="2" id="KW-0963">Cytoplasm</keyword>
<evidence type="ECO:0000256" key="2">
    <source>
        <dbReference type="ARBA" id="ARBA00022490"/>
    </source>
</evidence>
<dbReference type="InterPro" id="IPR001315">
    <property type="entry name" value="CARD"/>
</dbReference>
<dbReference type="EMBL" id="JAPTMU010000313">
    <property type="protein sequence ID" value="KAJ4919281.1"/>
    <property type="molecule type" value="Genomic_DNA"/>
</dbReference>
<feature type="domain" description="CARD" evidence="6">
    <location>
        <begin position="291"/>
        <end position="369"/>
    </location>
</feature>
<protein>
    <submittedName>
        <fullName evidence="8">Uncharacterized protein</fullName>
    </submittedName>
</protein>
<accession>A0AAD6A6G4</accession>
<name>A0AAD6A6G4_9TELE</name>
<gene>
    <name evidence="8" type="ORF">JOQ06_026287</name>
</gene>
<dbReference type="PROSITE" id="PS51830">
    <property type="entry name" value="FIIND"/>
    <property type="match status" value="1"/>
</dbReference>
<comment type="caution">
    <text evidence="8">The sequence shown here is derived from an EMBL/GenBank/DDBJ whole genome shotgun (WGS) entry which is preliminary data.</text>
</comment>
<evidence type="ECO:0000256" key="1">
    <source>
        <dbReference type="ARBA" id="ARBA00004514"/>
    </source>
</evidence>
<keyword evidence="4" id="KW-0391">Immunity</keyword>
<evidence type="ECO:0000259" key="6">
    <source>
        <dbReference type="PROSITE" id="PS50209"/>
    </source>
</evidence>
<sequence>MKYSSMPVGSRRFRCPGPGEFQCASTGLVFVMAQEAELLYRTVHWEESLLQSAGKQAAGPLFDVKSSDEAAVVQLHLPHSETEDALLLDGLLSVVHITDEGLSILEPLEVTPTHVVVKVPHLSPFGLLIDKLKRFLKWRIKGQILVFLRPPDREEQILDVFLLQKNVLKEEVAVKQGSAVLIKTSSRCKLDIDHSYSVHCEPEGFFIQPEHEEFESMFGPDYDPTFEVFLKTRTKRVVLKVQDQDGNEVWKRRVSLAVPRREISQRNIRAEDEIPAEDRVPADQRLSGSVRTQFINRVSQAVLDQLLDKLLEREVITYSEMTSARVKPQTEKAREVVDTVHQKGAVACRVLIDALREIDPYLYSELDLS</sequence>
<dbReference type="PANTHER" id="PTHR46985">
    <property type="entry name" value="NACHT, LRR AND PYD DOMAINS-CONTAINING PROTEIN 1"/>
    <property type="match status" value="1"/>
</dbReference>
<evidence type="ECO:0000313" key="9">
    <source>
        <dbReference type="Proteomes" id="UP001219934"/>
    </source>
</evidence>
<dbReference type="InterPro" id="IPR051249">
    <property type="entry name" value="NLRP_Inflammasome"/>
</dbReference>
<organism evidence="8 9">
    <name type="scientific">Pogonophryne albipinna</name>
    <dbReference type="NCBI Taxonomy" id="1090488"/>
    <lineage>
        <taxon>Eukaryota</taxon>
        <taxon>Metazoa</taxon>
        <taxon>Chordata</taxon>
        <taxon>Craniata</taxon>
        <taxon>Vertebrata</taxon>
        <taxon>Euteleostomi</taxon>
        <taxon>Actinopterygii</taxon>
        <taxon>Neopterygii</taxon>
        <taxon>Teleostei</taxon>
        <taxon>Neoteleostei</taxon>
        <taxon>Acanthomorphata</taxon>
        <taxon>Eupercaria</taxon>
        <taxon>Perciformes</taxon>
        <taxon>Notothenioidei</taxon>
        <taxon>Pogonophryne</taxon>
    </lineage>
</organism>
<feature type="domain" description="FIIND" evidence="7">
    <location>
        <begin position="1"/>
        <end position="268"/>
    </location>
</feature>
<proteinExistence type="predicted"/>
<dbReference type="GO" id="GO:0042981">
    <property type="term" value="P:regulation of apoptotic process"/>
    <property type="evidence" value="ECO:0007669"/>
    <property type="project" value="InterPro"/>
</dbReference>
<comment type="subcellular location">
    <subcellularLocation>
        <location evidence="1">Cytoplasm</location>
        <location evidence="1">Cytosol</location>
    </subcellularLocation>
</comment>
<dbReference type="Pfam" id="PF00619">
    <property type="entry name" value="CARD"/>
    <property type="match status" value="1"/>
</dbReference>
<dbReference type="InterPro" id="IPR011029">
    <property type="entry name" value="DEATH-like_dom_sf"/>
</dbReference>
<dbReference type="PROSITE" id="PS50209">
    <property type="entry name" value="CARD"/>
    <property type="match status" value="1"/>
</dbReference>
<dbReference type="GO" id="GO:0006954">
    <property type="term" value="P:inflammatory response"/>
    <property type="evidence" value="ECO:0007669"/>
    <property type="project" value="UniProtKB-KW"/>
</dbReference>